<comment type="caution">
    <text evidence="3">The sequence shown here is derived from an EMBL/GenBank/DDBJ whole genome shotgun (WGS) entry which is preliminary data.</text>
</comment>
<dbReference type="RefSeq" id="WP_117173794.1">
    <property type="nucleotide sequence ID" value="NZ_QFZK01000001.1"/>
</dbReference>
<dbReference type="AlphaFoldDB" id="A0A3E1RHF5"/>
<feature type="domain" description="Class II aldolase/adducin N-terminal" evidence="2">
    <location>
        <begin position="19"/>
        <end position="200"/>
    </location>
</feature>
<accession>A0A3E1RHF5</accession>
<keyword evidence="4" id="KW-1185">Reference proteome</keyword>
<dbReference type="PANTHER" id="PTHR10672">
    <property type="entry name" value="ADDUCIN"/>
    <property type="match status" value="1"/>
</dbReference>
<evidence type="ECO:0000259" key="2">
    <source>
        <dbReference type="SMART" id="SM01007"/>
    </source>
</evidence>
<reference evidence="3 4" key="1">
    <citation type="submission" date="2018-05" db="EMBL/GenBank/DDBJ databases">
        <title>Rhodoferax soyangensis sp.nov., isolated from an oligotrophic freshwater lake.</title>
        <authorList>
            <person name="Park M."/>
        </authorList>
    </citation>
    <scope>NUCLEOTIDE SEQUENCE [LARGE SCALE GENOMIC DNA]</scope>
    <source>
        <strain evidence="3 4">IMCC26218</strain>
    </source>
</reference>
<dbReference type="GO" id="GO:0005856">
    <property type="term" value="C:cytoskeleton"/>
    <property type="evidence" value="ECO:0007669"/>
    <property type="project" value="TreeGrafter"/>
</dbReference>
<organism evidence="3 4">
    <name type="scientific">Rhodoferax lacus</name>
    <dbReference type="NCBI Taxonomy" id="2184758"/>
    <lineage>
        <taxon>Bacteria</taxon>
        <taxon>Pseudomonadati</taxon>
        <taxon>Pseudomonadota</taxon>
        <taxon>Betaproteobacteria</taxon>
        <taxon>Burkholderiales</taxon>
        <taxon>Comamonadaceae</taxon>
        <taxon>Rhodoferax</taxon>
    </lineage>
</organism>
<dbReference type="EMBL" id="QFZK01000001">
    <property type="protein sequence ID" value="RFO98826.1"/>
    <property type="molecule type" value="Genomic_DNA"/>
</dbReference>
<dbReference type="InterPro" id="IPR001303">
    <property type="entry name" value="Aldolase_II/adducin_N"/>
</dbReference>
<dbReference type="InterPro" id="IPR036409">
    <property type="entry name" value="Aldolase_II/adducin_N_sf"/>
</dbReference>
<dbReference type="PANTHER" id="PTHR10672:SF3">
    <property type="entry name" value="PROTEIN HU-LI TAI SHAO"/>
    <property type="match status" value="1"/>
</dbReference>
<dbReference type="Proteomes" id="UP000260665">
    <property type="component" value="Unassembled WGS sequence"/>
</dbReference>
<proteinExistence type="inferred from homology"/>
<dbReference type="SUPFAM" id="SSF53639">
    <property type="entry name" value="AraD/HMP-PK domain-like"/>
    <property type="match status" value="1"/>
</dbReference>
<dbReference type="SMART" id="SM01007">
    <property type="entry name" value="Aldolase_II"/>
    <property type="match status" value="1"/>
</dbReference>
<gene>
    <name evidence="3" type="ORF">DIC66_02825</name>
</gene>
<evidence type="ECO:0000313" key="4">
    <source>
        <dbReference type="Proteomes" id="UP000260665"/>
    </source>
</evidence>
<dbReference type="Pfam" id="PF00596">
    <property type="entry name" value="Aldolase_II"/>
    <property type="match status" value="1"/>
</dbReference>
<evidence type="ECO:0000313" key="3">
    <source>
        <dbReference type="EMBL" id="RFO98826.1"/>
    </source>
</evidence>
<protein>
    <submittedName>
        <fullName evidence="3">Aldolase</fullName>
    </submittedName>
</protein>
<dbReference type="Gene3D" id="3.40.225.10">
    <property type="entry name" value="Class II aldolase/adducin N-terminal domain"/>
    <property type="match status" value="1"/>
</dbReference>
<dbReference type="InterPro" id="IPR051017">
    <property type="entry name" value="Aldolase-II_Adducin_sf"/>
</dbReference>
<name>A0A3E1RHF5_9BURK</name>
<dbReference type="NCBIfam" id="NF005068">
    <property type="entry name" value="PRK06486.1"/>
    <property type="match status" value="1"/>
</dbReference>
<sequence length="242" mass="26623">MTTQHQQDFNSASVTQLRTDLALALRAAAFHGLAEGVCNHFSVELPDQSGRFLLNPRGLLWEEVQADDIVLIDVHGNILAGRHAVEPTAMYIHAAIHRIAGKACVLHTHMPHATALTLTARRALDTCLSQNAMRFHGRVAADAHYNGLALDAAEGERIAHAMQGADVVFLGNHGVVVCGQRLDYAYDDLYYLERACCVQVLAQSTGQPLLPVARPLAQKVMEQTLSERLQSELFFEALRRKL</sequence>
<dbReference type="GO" id="GO:0051015">
    <property type="term" value="F:actin filament binding"/>
    <property type="evidence" value="ECO:0007669"/>
    <property type="project" value="TreeGrafter"/>
</dbReference>
<evidence type="ECO:0000256" key="1">
    <source>
        <dbReference type="ARBA" id="ARBA00037961"/>
    </source>
</evidence>
<comment type="similarity">
    <text evidence="1">Belongs to the aldolase class II family.</text>
</comment>
<dbReference type="OrthoDB" id="8859181at2"/>